<comment type="caution">
    <text evidence="1">The sequence shown here is derived from an EMBL/GenBank/DDBJ whole genome shotgun (WGS) entry which is preliminary data.</text>
</comment>
<organism evidence="1 2">
    <name type="scientific">Diphasiastrum complanatum</name>
    <name type="common">Issler's clubmoss</name>
    <name type="synonym">Lycopodium complanatum</name>
    <dbReference type="NCBI Taxonomy" id="34168"/>
    <lineage>
        <taxon>Eukaryota</taxon>
        <taxon>Viridiplantae</taxon>
        <taxon>Streptophyta</taxon>
        <taxon>Embryophyta</taxon>
        <taxon>Tracheophyta</taxon>
        <taxon>Lycopodiopsida</taxon>
        <taxon>Lycopodiales</taxon>
        <taxon>Lycopodiaceae</taxon>
        <taxon>Lycopodioideae</taxon>
        <taxon>Diphasiastrum</taxon>
    </lineage>
</organism>
<proteinExistence type="predicted"/>
<protein>
    <submittedName>
        <fullName evidence="1">Uncharacterized protein</fullName>
    </submittedName>
</protein>
<evidence type="ECO:0000313" key="1">
    <source>
        <dbReference type="EMBL" id="KAJ7559333.1"/>
    </source>
</evidence>
<sequence>MLTIDLAIAGLADVRGRRKPVVRKAAVNGRGQLAPFSPSDAQKSAGYNDPGQKITGSSCIRQPQPQQQQHQHVDERSTELKGLCSNGLHCDLCPPEPLDEIKCFFAQQL</sequence>
<dbReference type="Proteomes" id="UP001162992">
    <property type="component" value="Chromosome 4"/>
</dbReference>
<evidence type="ECO:0000313" key="2">
    <source>
        <dbReference type="Proteomes" id="UP001162992"/>
    </source>
</evidence>
<dbReference type="EMBL" id="CM055095">
    <property type="protein sequence ID" value="KAJ7559333.1"/>
    <property type="molecule type" value="Genomic_DNA"/>
</dbReference>
<name>A0ACC2DYE6_DIPCM</name>
<keyword evidence="2" id="KW-1185">Reference proteome</keyword>
<accession>A0ACC2DYE6</accession>
<reference evidence="2" key="1">
    <citation type="journal article" date="2024" name="Proc. Natl. Acad. Sci. U.S.A.">
        <title>Extraordinary preservation of gene collinearity over three hundred million years revealed in homosporous lycophytes.</title>
        <authorList>
            <person name="Li C."/>
            <person name="Wickell D."/>
            <person name="Kuo L.Y."/>
            <person name="Chen X."/>
            <person name="Nie B."/>
            <person name="Liao X."/>
            <person name="Peng D."/>
            <person name="Ji J."/>
            <person name="Jenkins J."/>
            <person name="Williams M."/>
            <person name="Shu S."/>
            <person name="Plott C."/>
            <person name="Barry K."/>
            <person name="Rajasekar S."/>
            <person name="Grimwood J."/>
            <person name="Han X."/>
            <person name="Sun S."/>
            <person name="Hou Z."/>
            <person name="He W."/>
            <person name="Dai G."/>
            <person name="Sun C."/>
            <person name="Schmutz J."/>
            <person name="Leebens-Mack J.H."/>
            <person name="Li F.W."/>
            <person name="Wang L."/>
        </authorList>
    </citation>
    <scope>NUCLEOTIDE SEQUENCE [LARGE SCALE GENOMIC DNA]</scope>
    <source>
        <strain evidence="2">cv. PW_Plant_1</strain>
    </source>
</reference>
<gene>
    <name evidence="1" type="ORF">O6H91_04G079800</name>
</gene>